<dbReference type="EMBL" id="AZHB01000038">
    <property type="protein sequence ID" value="OAA53224.1"/>
    <property type="molecule type" value="Genomic_DNA"/>
</dbReference>
<dbReference type="GeneID" id="30025248"/>
<dbReference type="OrthoDB" id="203381at2759"/>
<organism evidence="3 4">
    <name type="scientific">Cordyceps fumosorosea (strain ARSEF 2679)</name>
    <name type="common">Isaria fumosorosea</name>
    <dbReference type="NCBI Taxonomy" id="1081104"/>
    <lineage>
        <taxon>Eukaryota</taxon>
        <taxon>Fungi</taxon>
        <taxon>Dikarya</taxon>
        <taxon>Ascomycota</taxon>
        <taxon>Pezizomycotina</taxon>
        <taxon>Sordariomycetes</taxon>
        <taxon>Hypocreomycetidae</taxon>
        <taxon>Hypocreales</taxon>
        <taxon>Cordycipitaceae</taxon>
        <taxon>Cordyceps</taxon>
    </lineage>
</organism>
<dbReference type="InterPro" id="IPR036065">
    <property type="entry name" value="BolA-like_sf"/>
</dbReference>
<evidence type="ECO:0000313" key="4">
    <source>
        <dbReference type="Proteomes" id="UP000076744"/>
    </source>
</evidence>
<dbReference type="AlphaFoldDB" id="A0A167LLJ3"/>
<dbReference type="PANTHER" id="PTHR46188">
    <property type="entry name" value="BOLA-LIKE PROTEIN 3"/>
    <property type="match status" value="1"/>
</dbReference>
<dbReference type="Gene3D" id="3.30.300.90">
    <property type="entry name" value="BolA-like"/>
    <property type="match status" value="1"/>
</dbReference>
<gene>
    <name evidence="3" type="ORF">ISF_08956</name>
</gene>
<accession>A0A167LLJ3</accession>
<name>A0A167LLJ3_CORFA</name>
<dbReference type="InterPro" id="IPR002634">
    <property type="entry name" value="BolA"/>
</dbReference>
<dbReference type="GO" id="GO:0005759">
    <property type="term" value="C:mitochondrial matrix"/>
    <property type="evidence" value="ECO:0007669"/>
    <property type="project" value="TreeGrafter"/>
</dbReference>
<evidence type="ECO:0000256" key="2">
    <source>
        <dbReference type="RuleBase" id="RU003860"/>
    </source>
</evidence>
<dbReference type="STRING" id="1081104.A0A167LLJ3"/>
<keyword evidence="4" id="KW-1185">Reference proteome</keyword>
<sequence>MQPSLLCTACRRAARARARAPLRLLARPITTARPHHLSSSPVLRSSPPPPRLLRLYSSSTPAAAEAETPSMTDAEAAIARLLVDALSPSALLVQDVSGGCGSMYAIDIAAEAFRGQSVLRQQRMVNAALGELVRTWHGVQIRTSVPEKPQQS</sequence>
<evidence type="ECO:0000313" key="3">
    <source>
        <dbReference type="EMBL" id="OAA53224.1"/>
    </source>
</evidence>
<proteinExistence type="inferred from homology"/>
<reference evidence="3 4" key="1">
    <citation type="journal article" date="2016" name="Genome Biol. Evol.">
        <title>Divergent and convergent evolution of fungal pathogenicity.</title>
        <authorList>
            <person name="Shang Y."/>
            <person name="Xiao G."/>
            <person name="Zheng P."/>
            <person name="Cen K."/>
            <person name="Zhan S."/>
            <person name="Wang C."/>
        </authorList>
    </citation>
    <scope>NUCLEOTIDE SEQUENCE [LARGE SCALE GENOMIC DNA]</scope>
    <source>
        <strain evidence="3 4">ARSEF 2679</strain>
    </source>
</reference>
<dbReference type="SUPFAM" id="SSF82657">
    <property type="entry name" value="BolA-like"/>
    <property type="match status" value="1"/>
</dbReference>
<dbReference type="Pfam" id="PF01722">
    <property type="entry name" value="BolA"/>
    <property type="match status" value="1"/>
</dbReference>
<dbReference type="PANTHER" id="PTHR46188:SF1">
    <property type="entry name" value="BOLA-LIKE PROTEIN 3"/>
    <property type="match status" value="1"/>
</dbReference>
<dbReference type="RefSeq" id="XP_018700288.1">
    <property type="nucleotide sequence ID" value="XM_018852559.1"/>
</dbReference>
<comment type="similarity">
    <text evidence="1 2">Belongs to the BolA/IbaG family.</text>
</comment>
<protein>
    <submittedName>
        <fullName evidence="3">BolA protein</fullName>
    </submittedName>
</protein>
<evidence type="ECO:0000256" key="1">
    <source>
        <dbReference type="ARBA" id="ARBA00005578"/>
    </source>
</evidence>
<dbReference type="Proteomes" id="UP000076744">
    <property type="component" value="Unassembled WGS sequence"/>
</dbReference>
<comment type="caution">
    <text evidence="3">The sequence shown here is derived from an EMBL/GenBank/DDBJ whole genome shotgun (WGS) entry which is preliminary data.</text>
</comment>
<dbReference type="InterPro" id="IPR052275">
    <property type="entry name" value="Mt_Fe-S_assembly_factor"/>
</dbReference>